<accession>A0A1X1BYG1</accession>
<feature type="domain" description="TfoX N-terminal" evidence="1">
    <location>
        <begin position="13"/>
        <end position="104"/>
    </location>
</feature>
<sequence length="209" mass="23679">MKKVNPIVERSRERLAPLGTIESRTQFGGYALAVERVVFALVNNDALYLRASEPLREYITQCPLEPLVFRKRGVLVSLNYYRVDDALWQEPAHLLRLSAASLETAQYDLRHKQSSIRLKDLPNLSVRMEVMLHEAGILNVQHLYDIGAKQCWLRLKAVNQHVGLQTLLALQGAISGHHYAALPSSVRAELNAWFQRTVLMTLNPKSGRS</sequence>
<organism evidence="3 4">
    <name type="scientific">Pantoea conspicua</name>
    <dbReference type="NCBI Taxonomy" id="472705"/>
    <lineage>
        <taxon>Bacteria</taxon>
        <taxon>Pseudomonadati</taxon>
        <taxon>Pseudomonadota</taxon>
        <taxon>Gammaproteobacteria</taxon>
        <taxon>Enterobacterales</taxon>
        <taxon>Erwiniaceae</taxon>
        <taxon>Pantoea</taxon>
    </lineage>
</organism>
<evidence type="ECO:0000313" key="4">
    <source>
        <dbReference type="Proteomes" id="UP000193933"/>
    </source>
</evidence>
<gene>
    <name evidence="3" type="ORF">HA41_06465</name>
</gene>
<evidence type="ECO:0000259" key="1">
    <source>
        <dbReference type="Pfam" id="PF04993"/>
    </source>
</evidence>
<dbReference type="PANTHER" id="PTHR36121:SF1">
    <property type="entry name" value="PROTEIN SXY"/>
    <property type="match status" value="1"/>
</dbReference>
<reference evidence="3 4" key="1">
    <citation type="journal article" date="2017" name="Antonie Van Leeuwenhoek">
        <title>Phylogenomic resolution of the bacterial genus Pantoea and its relationship with Erwinia and Tatumella.</title>
        <authorList>
            <person name="Palmer M."/>
            <person name="Steenkamp E.T."/>
            <person name="Coetzee M.P."/>
            <person name="Chan W.Y."/>
            <person name="van Zyl E."/>
            <person name="De Maayer P."/>
            <person name="Coutinho T.A."/>
            <person name="Blom J."/>
            <person name="Smits T.H."/>
            <person name="Duffy B."/>
            <person name="Venter S.N."/>
        </authorList>
    </citation>
    <scope>NUCLEOTIDE SEQUENCE [LARGE SCALE GENOMIC DNA]</scope>
    <source>
        <strain evidence="3 4">LMG 24534</strain>
    </source>
</reference>
<name>A0A1X1BYG1_9GAMM</name>
<dbReference type="Gene3D" id="1.10.150.20">
    <property type="entry name" value="5' to 3' exonuclease, C-terminal subdomain"/>
    <property type="match status" value="1"/>
</dbReference>
<feature type="domain" description="TfoX C-terminal" evidence="2">
    <location>
        <begin position="117"/>
        <end position="193"/>
    </location>
</feature>
<dbReference type="Gene3D" id="3.30.1460.30">
    <property type="entry name" value="YgaC/TfoX-N like chaperone"/>
    <property type="match status" value="1"/>
</dbReference>
<dbReference type="STRING" id="472705.GCA_001743465_00595"/>
<protein>
    <submittedName>
        <fullName evidence="3">Competence protein TfoX</fullName>
    </submittedName>
</protein>
<dbReference type="Pfam" id="PF04994">
    <property type="entry name" value="TfoX_C"/>
    <property type="match status" value="1"/>
</dbReference>
<dbReference type="OrthoDB" id="4225809at2"/>
<dbReference type="InterPro" id="IPR007077">
    <property type="entry name" value="TfoX_C"/>
</dbReference>
<dbReference type="SUPFAM" id="SSF159894">
    <property type="entry name" value="YgaC/TfoX-N like"/>
    <property type="match status" value="1"/>
</dbReference>
<dbReference type="EMBL" id="MLFN01000012">
    <property type="protein sequence ID" value="ORM54016.1"/>
    <property type="molecule type" value="Genomic_DNA"/>
</dbReference>
<dbReference type="InterPro" id="IPR007076">
    <property type="entry name" value="TfoX_N"/>
</dbReference>
<proteinExistence type="predicted"/>
<dbReference type="GO" id="GO:0030420">
    <property type="term" value="P:establishment of competence for transformation"/>
    <property type="evidence" value="ECO:0007669"/>
    <property type="project" value="InterPro"/>
</dbReference>
<dbReference type="RefSeq" id="WP_094120103.1">
    <property type="nucleotide sequence ID" value="NZ_MLFN01000012.1"/>
</dbReference>
<dbReference type="PANTHER" id="PTHR36121">
    <property type="entry name" value="PROTEIN SXY"/>
    <property type="match status" value="1"/>
</dbReference>
<keyword evidence="4" id="KW-1185">Reference proteome</keyword>
<dbReference type="InterPro" id="IPR026256">
    <property type="entry name" value="TfoX-like_gammaprotbact"/>
</dbReference>
<dbReference type="Pfam" id="PF04993">
    <property type="entry name" value="TfoX_N"/>
    <property type="match status" value="1"/>
</dbReference>
<dbReference type="AlphaFoldDB" id="A0A1X1BYG1"/>
<dbReference type="Proteomes" id="UP000193933">
    <property type="component" value="Unassembled WGS sequence"/>
</dbReference>
<dbReference type="PIRSF" id="PIRSF028788">
    <property type="entry name" value="TfoX_Sxy"/>
    <property type="match status" value="1"/>
</dbReference>
<dbReference type="InterPro" id="IPR047525">
    <property type="entry name" value="TfoX-like"/>
</dbReference>
<evidence type="ECO:0000259" key="2">
    <source>
        <dbReference type="Pfam" id="PF04994"/>
    </source>
</evidence>
<evidence type="ECO:0000313" key="3">
    <source>
        <dbReference type="EMBL" id="ORM54016.1"/>
    </source>
</evidence>
<comment type="caution">
    <text evidence="3">The sequence shown here is derived from an EMBL/GenBank/DDBJ whole genome shotgun (WGS) entry which is preliminary data.</text>
</comment>